<feature type="chain" id="PRO_5019035539" description="Het-C-domain-containing protein" evidence="2">
    <location>
        <begin position="26"/>
        <end position="925"/>
    </location>
</feature>
<organism evidence="3 4">
    <name type="scientific">Exophiala mesophila</name>
    <name type="common">Black yeast-like fungus</name>
    <dbReference type="NCBI Taxonomy" id="212818"/>
    <lineage>
        <taxon>Eukaryota</taxon>
        <taxon>Fungi</taxon>
        <taxon>Dikarya</taxon>
        <taxon>Ascomycota</taxon>
        <taxon>Pezizomycotina</taxon>
        <taxon>Eurotiomycetes</taxon>
        <taxon>Chaetothyriomycetidae</taxon>
        <taxon>Chaetothyriales</taxon>
        <taxon>Herpotrichiellaceae</taxon>
        <taxon>Exophiala</taxon>
    </lineage>
</organism>
<feature type="compositionally biased region" description="Low complexity" evidence="1">
    <location>
        <begin position="389"/>
        <end position="453"/>
    </location>
</feature>
<accession>A0A438N501</accession>
<name>A0A438N501_EXOME</name>
<feature type="compositionally biased region" description="Low complexity" evidence="1">
    <location>
        <begin position="846"/>
        <end position="876"/>
    </location>
</feature>
<evidence type="ECO:0000256" key="1">
    <source>
        <dbReference type="SAM" id="MobiDB-lite"/>
    </source>
</evidence>
<reference evidence="3 4" key="1">
    <citation type="submission" date="2017-03" db="EMBL/GenBank/DDBJ databases">
        <title>Genomes of endolithic fungi from Antarctica.</title>
        <authorList>
            <person name="Coleine C."/>
            <person name="Masonjones S."/>
            <person name="Stajich J.E."/>
        </authorList>
    </citation>
    <scope>NUCLEOTIDE SEQUENCE [LARGE SCALE GENOMIC DNA]</scope>
    <source>
        <strain evidence="3 4">CCFEE 6314</strain>
    </source>
</reference>
<dbReference type="InterPro" id="IPR010816">
    <property type="entry name" value="Het-C"/>
</dbReference>
<evidence type="ECO:0000256" key="2">
    <source>
        <dbReference type="SAM" id="SignalP"/>
    </source>
</evidence>
<keyword evidence="2" id="KW-0732">Signal</keyword>
<protein>
    <recommendedName>
        <fullName evidence="5">Het-C-domain-containing protein</fullName>
    </recommendedName>
</protein>
<proteinExistence type="predicted"/>
<feature type="compositionally biased region" description="Low complexity" evidence="1">
    <location>
        <begin position="726"/>
        <end position="737"/>
    </location>
</feature>
<feature type="compositionally biased region" description="Polar residues" evidence="1">
    <location>
        <begin position="339"/>
        <end position="353"/>
    </location>
</feature>
<dbReference type="PANTHER" id="PTHR14905">
    <property type="entry name" value="NG37"/>
    <property type="match status" value="1"/>
</dbReference>
<feature type="region of interest" description="Disordered" evidence="1">
    <location>
        <begin position="834"/>
        <end position="925"/>
    </location>
</feature>
<dbReference type="Pfam" id="PF07217">
    <property type="entry name" value="Het-C"/>
    <property type="match status" value="1"/>
</dbReference>
<gene>
    <name evidence="3" type="ORF">B0A52_05395</name>
</gene>
<feature type="region of interest" description="Disordered" evidence="1">
    <location>
        <begin position="336"/>
        <end position="477"/>
    </location>
</feature>
<dbReference type="VEuPathDB" id="FungiDB:PV10_05137"/>
<dbReference type="AlphaFoldDB" id="A0A438N501"/>
<feature type="compositionally biased region" description="Gly residues" evidence="1">
    <location>
        <begin position="889"/>
        <end position="904"/>
    </location>
</feature>
<evidence type="ECO:0008006" key="5">
    <source>
        <dbReference type="Google" id="ProtNLM"/>
    </source>
</evidence>
<dbReference type="OrthoDB" id="2506204at2759"/>
<feature type="compositionally biased region" description="Polar residues" evidence="1">
    <location>
        <begin position="740"/>
        <end position="751"/>
    </location>
</feature>
<feature type="compositionally biased region" description="Polar residues" evidence="1">
    <location>
        <begin position="454"/>
        <end position="466"/>
    </location>
</feature>
<feature type="compositionally biased region" description="Low complexity" evidence="1">
    <location>
        <begin position="686"/>
        <end position="701"/>
    </location>
</feature>
<sequence length="925" mass="100771">MALSSRNVWLVLLICLILFTCRAHAFGAGNIASISAVEGKNWRHGDIEDILKTLSCIRHHKWNSMMMKRVYFGNWLRDYSQAMDTGALKKAAPETIRVLVWLLSFLSFGYATAEFEVTTERLGVYRPEEHIDNPKDYNDNEDARQYDPRLRGPVRDIELQIDPETGMKNYIANGKGDWATSLAFVKYSFERSIHHGRLYTNGRGIFKGKDEDLAEALRCLGQGLHTLEDFGAHTNYVELVLRDMGFNNVFPLVGSSTAINLRGKHVFPLVTGTFGMVDFYHSVLGEATDHFTQSEINEMDNALGVAQQAASSSNPLTSLVSSLSKIPGTRELCAEAEQLQRSSEAQARSNAGGYSSRGVDDYGGNSRGVDDWQNSRSSQPGFPSYGNDQWNAPQQQGWNQPPGQWQGSQGSQGYQSQQAFPGALQNWQQPAQHQGWQQQQQPSPQQQHQGQNWETQQGSSNTQTGSRPAGLEGMPDFDPAKTVAQIYPILAFRDKVVRTISSVIEKIPGLEALVDRITETLTVFILSLLAPIVRPIINAMSKTLKVGSEGVINSSGKHQYEVWTDPHSSDPTHSMLSKDHFSNILNEPAGNVAAEILKYIAPRVLYAWEHASVPVDQVMKDIECIFHHPAIRNERNEAHRNMYAAVKNWVHSLPDRGRNLESVLSSEGVRAGKNHKGGINEHAHLQPHSKPPQQQSHQSSGGSFGGLGNLTSFLPGQSHQGGGGSHSSSNPLGSVGSFIGNFTGSGNQQGRPQHGSSGGGGLSDMLSMASKLPIPGVKNINKYTKFMGGLGGSGGGTGRRGLDGDDDDNNFTGAGGSELGGSRELHEAAAYANVGRSPSPQPLSAPPGYEQYDQQDYGGYGPQEDQGQQPYQHQYQTAYQDPYQNQNQYGGGGGQYGGDGGQHGGHYDAPPSGGYGGHSQGYYQS</sequence>
<feature type="region of interest" description="Disordered" evidence="1">
    <location>
        <begin position="792"/>
        <end position="822"/>
    </location>
</feature>
<feature type="signal peptide" evidence="2">
    <location>
        <begin position="1"/>
        <end position="25"/>
    </location>
</feature>
<feature type="region of interest" description="Disordered" evidence="1">
    <location>
        <begin position="670"/>
        <end position="764"/>
    </location>
</feature>
<evidence type="ECO:0000313" key="4">
    <source>
        <dbReference type="Proteomes" id="UP000288859"/>
    </source>
</evidence>
<comment type="caution">
    <text evidence="3">The sequence shown here is derived from an EMBL/GenBank/DDBJ whole genome shotgun (WGS) entry which is preliminary data.</text>
</comment>
<dbReference type="PANTHER" id="PTHR14905:SF7">
    <property type="entry name" value="VON WILLEBRAND FACTOR A DOMAIN-CONTAINING PROTEIN 7"/>
    <property type="match status" value="1"/>
</dbReference>
<feature type="compositionally biased region" description="Polar residues" evidence="1">
    <location>
        <begin position="372"/>
        <end position="381"/>
    </location>
</feature>
<evidence type="ECO:0000313" key="3">
    <source>
        <dbReference type="EMBL" id="RVX70744.1"/>
    </source>
</evidence>
<dbReference type="Proteomes" id="UP000288859">
    <property type="component" value="Unassembled WGS sequence"/>
</dbReference>
<dbReference type="InterPro" id="IPR052577">
    <property type="entry name" value="VWA7"/>
</dbReference>
<dbReference type="EMBL" id="NAJM01000021">
    <property type="protein sequence ID" value="RVX70744.1"/>
    <property type="molecule type" value="Genomic_DNA"/>
</dbReference>